<dbReference type="Proteomes" id="UP000554482">
    <property type="component" value="Unassembled WGS sequence"/>
</dbReference>
<feature type="compositionally biased region" description="Acidic residues" evidence="1">
    <location>
        <begin position="11"/>
        <end position="21"/>
    </location>
</feature>
<evidence type="ECO:0000256" key="1">
    <source>
        <dbReference type="SAM" id="MobiDB-lite"/>
    </source>
</evidence>
<sequence>MGNLVANENMIAEDSESEQAEENSFANKNMNAVDSGLDQAVSDDVVNASRVQETQESRDGVEFCLGLCWERYGYRSEERCIICLGYL</sequence>
<name>A0A7J6WER0_THATH</name>
<comment type="caution">
    <text evidence="2">The sequence shown here is derived from an EMBL/GenBank/DDBJ whole genome shotgun (WGS) entry which is preliminary data.</text>
</comment>
<dbReference type="EMBL" id="JABWDY010016759">
    <property type="protein sequence ID" value="KAF5195851.1"/>
    <property type="molecule type" value="Genomic_DNA"/>
</dbReference>
<organism evidence="2 3">
    <name type="scientific">Thalictrum thalictroides</name>
    <name type="common">Rue-anemone</name>
    <name type="synonym">Anemone thalictroides</name>
    <dbReference type="NCBI Taxonomy" id="46969"/>
    <lineage>
        <taxon>Eukaryota</taxon>
        <taxon>Viridiplantae</taxon>
        <taxon>Streptophyta</taxon>
        <taxon>Embryophyta</taxon>
        <taxon>Tracheophyta</taxon>
        <taxon>Spermatophyta</taxon>
        <taxon>Magnoliopsida</taxon>
        <taxon>Ranunculales</taxon>
        <taxon>Ranunculaceae</taxon>
        <taxon>Thalictroideae</taxon>
        <taxon>Thalictrum</taxon>
    </lineage>
</organism>
<evidence type="ECO:0000313" key="2">
    <source>
        <dbReference type="EMBL" id="KAF5195851.1"/>
    </source>
</evidence>
<feature type="region of interest" description="Disordered" evidence="1">
    <location>
        <begin position="1"/>
        <end position="27"/>
    </location>
</feature>
<keyword evidence="3" id="KW-1185">Reference proteome</keyword>
<gene>
    <name evidence="2" type="ORF">FRX31_014562</name>
</gene>
<dbReference type="AlphaFoldDB" id="A0A7J6WER0"/>
<reference evidence="2 3" key="1">
    <citation type="submission" date="2020-06" db="EMBL/GenBank/DDBJ databases">
        <title>Transcriptomic and genomic resources for Thalictrum thalictroides and T. hernandezii: Facilitating candidate gene discovery in an emerging model plant lineage.</title>
        <authorList>
            <person name="Arias T."/>
            <person name="Riano-Pachon D.M."/>
            <person name="Di Stilio V.S."/>
        </authorList>
    </citation>
    <scope>NUCLEOTIDE SEQUENCE [LARGE SCALE GENOMIC DNA]</scope>
    <source>
        <strain evidence="3">cv. WT478/WT964</strain>
        <tissue evidence="2">Leaves</tissue>
    </source>
</reference>
<accession>A0A7J6WER0</accession>
<evidence type="ECO:0000313" key="3">
    <source>
        <dbReference type="Proteomes" id="UP000554482"/>
    </source>
</evidence>
<proteinExistence type="predicted"/>
<protein>
    <submittedName>
        <fullName evidence="2">Uncharacterized protein</fullName>
    </submittedName>
</protein>